<accession>A0A9P6ZRI8</accession>
<proteinExistence type="predicted"/>
<gene>
    <name evidence="1" type="ORF">EV702DRAFT_930973</name>
</gene>
<dbReference type="Proteomes" id="UP000714275">
    <property type="component" value="Unassembled WGS sequence"/>
</dbReference>
<organism evidence="1 2">
    <name type="scientific">Suillus placidus</name>
    <dbReference type="NCBI Taxonomy" id="48579"/>
    <lineage>
        <taxon>Eukaryota</taxon>
        <taxon>Fungi</taxon>
        <taxon>Dikarya</taxon>
        <taxon>Basidiomycota</taxon>
        <taxon>Agaricomycotina</taxon>
        <taxon>Agaricomycetes</taxon>
        <taxon>Agaricomycetidae</taxon>
        <taxon>Boletales</taxon>
        <taxon>Suillineae</taxon>
        <taxon>Suillaceae</taxon>
        <taxon>Suillus</taxon>
    </lineage>
</organism>
<sequence length="95" mass="10520">VIKPQGQYRNNDLPVPADSKWVKAFLSTALLWAGSQPNPWEMSESVMADALQEIFNVVYPGVKYKVNPNGAVFAVTQQRLSEWRSNIGSTALAII</sequence>
<protein>
    <submittedName>
        <fullName evidence="1">Uncharacterized protein</fullName>
    </submittedName>
</protein>
<keyword evidence="2" id="KW-1185">Reference proteome</keyword>
<name>A0A9P6ZRI8_9AGAM</name>
<feature type="non-terminal residue" evidence="1">
    <location>
        <position position="1"/>
    </location>
</feature>
<evidence type="ECO:0000313" key="1">
    <source>
        <dbReference type="EMBL" id="KAG1775479.1"/>
    </source>
</evidence>
<dbReference type="EMBL" id="JABBWD010000033">
    <property type="protein sequence ID" value="KAG1775479.1"/>
    <property type="molecule type" value="Genomic_DNA"/>
</dbReference>
<comment type="caution">
    <text evidence="1">The sequence shown here is derived from an EMBL/GenBank/DDBJ whole genome shotgun (WGS) entry which is preliminary data.</text>
</comment>
<dbReference type="AlphaFoldDB" id="A0A9P6ZRI8"/>
<evidence type="ECO:0000313" key="2">
    <source>
        <dbReference type="Proteomes" id="UP000714275"/>
    </source>
</evidence>
<dbReference type="OrthoDB" id="2680326at2759"/>
<feature type="non-terminal residue" evidence="1">
    <location>
        <position position="95"/>
    </location>
</feature>
<reference evidence="1" key="1">
    <citation type="journal article" date="2020" name="New Phytol.">
        <title>Comparative genomics reveals dynamic genome evolution in host specialist ectomycorrhizal fungi.</title>
        <authorList>
            <person name="Lofgren L.A."/>
            <person name="Nguyen N.H."/>
            <person name="Vilgalys R."/>
            <person name="Ruytinx J."/>
            <person name="Liao H.L."/>
            <person name="Branco S."/>
            <person name="Kuo A."/>
            <person name="LaButti K."/>
            <person name="Lipzen A."/>
            <person name="Andreopoulos W."/>
            <person name="Pangilinan J."/>
            <person name="Riley R."/>
            <person name="Hundley H."/>
            <person name="Na H."/>
            <person name="Barry K."/>
            <person name="Grigoriev I.V."/>
            <person name="Stajich J.E."/>
            <person name="Kennedy P.G."/>
        </authorList>
    </citation>
    <scope>NUCLEOTIDE SEQUENCE</scope>
    <source>
        <strain evidence="1">DOB743</strain>
    </source>
</reference>